<evidence type="ECO:0000256" key="5">
    <source>
        <dbReference type="SAM" id="MobiDB-lite"/>
    </source>
</evidence>
<evidence type="ECO:0000259" key="6">
    <source>
        <dbReference type="PROSITE" id="PS50966"/>
    </source>
</evidence>
<dbReference type="PROSITE" id="PS50966">
    <property type="entry name" value="ZF_SWIM"/>
    <property type="match status" value="1"/>
</dbReference>
<evidence type="ECO:0000256" key="4">
    <source>
        <dbReference type="PROSITE-ProRule" id="PRU00325"/>
    </source>
</evidence>
<dbReference type="InterPro" id="IPR007527">
    <property type="entry name" value="Znf_SWIM"/>
</dbReference>
<evidence type="ECO:0000313" key="8">
    <source>
        <dbReference type="Proteomes" id="UP000826656"/>
    </source>
</evidence>
<dbReference type="InterPro" id="IPR004332">
    <property type="entry name" value="Transposase_MuDR"/>
</dbReference>
<dbReference type="Pfam" id="PF04434">
    <property type="entry name" value="SWIM"/>
    <property type="match status" value="1"/>
</dbReference>
<protein>
    <recommendedName>
        <fullName evidence="6">SWIM-type domain-containing protein</fullName>
    </recommendedName>
</protein>
<dbReference type="Proteomes" id="UP000826656">
    <property type="component" value="Unassembled WGS sequence"/>
</dbReference>
<feature type="domain" description="SWIM-type" evidence="6">
    <location>
        <begin position="577"/>
        <end position="618"/>
    </location>
</feature>
<evidence type="ECO:0000256" key="2">
    <source>
        <dbReference type="ARBA" id="ARBA00022771"/>
    </source>
</evidence>
<reference evidence="7 8" key="1">
    <citation type="journal article" date="2021" name="bioRxiv">
        <title>Chromosome-scale and haplotype-resolved genome assembly of a tetraploid potato cultivar.</title>
        <authorList>
            <person name="Sun H."/>
            <person name="Jiao W.-B."/>
            <person name="Krause K."/>
            <person name="Campoy J.A."/>
            <person name="Goel M."/>
            <person name="Folz-Donahue K."/>
            <person name="Kukat C."/>
            <person name="Huettel B."/>
            <person name="Schneeberger K."/>
        </authorList>
    </citation>
    <scope>NUCLEOTIDE SEQUENCE [LARGE SCALE GENOMIC DNA]</scope>
    <source>
        <strain evidence="7">SolTubOtavaFocal</strain>
        <tissue evidence="7">Leaves</tissue>
    </source>
</reference>
<feature type="region of interest" description="Disordered" evidence="5">
    <location>
        <begin position="718"/>
        <end position="783"/>
    </location>
</feature>
<evidence type="ECO:0000313" key="7">
    <source>
        <dbReference type="EMBL" id="KAH0782179.1"/>
    </source>
</evidence>
<dbReference type="Pfam" id="PF26130">
    <property type="entry name" value="PB1-like"/>
    <property type="match status" value="1"/>
</dbReference>
<evidence type="ECO:0000256" key="1">
    <source>
        <dbReference type="ARBA" id="ARBA00022723"/>
    </source>
</evidence>
<comment type="caution">
    <text evidence="7">The sequence shown here is derived from an EMBL/GenBank/DDBJ whole genome shotgun (WGS) entry which is preliminary data.</text>
</comment>
<keyword evidence="2 4" id="KW-0863">Zinc-finger</keyword>
<gene>
    <name evidence="7" type="ORF">KY290_001777</name>
</gene>
<dbReference type="InterPro" id="IPR058594">
    <property type="entry name" value="PB1-like_dom_pln"/>
</dbReference>
<organism evidence="7 8">
    <name type="scientific">Solanum tuberosum</name>
    <name type="common">Potato</name>
    <dbReference type="NCBI Taxonomy" id="4113"/>
    <lineage>
        <taxon>Eukaryota</taxon>
        <taxon>Viridiplantae</taxon>
        <taxon>Streptophyta</taxon>
        <taxon>Embryophyta</taxon>
        <taxon>Tracheophyta</taxon>
        <taxon>Spermatophyta</taxon>
        <taxon>Magnoliopsida</taxon>
        <taxon>eudicotyledons</taxon>
        <taxon>Gunneridae</taxon>
        <taxon>Pentapetalae</taxon>
        <taxon>asterids</taxon>
        <taxon>lamiids</taxon>
        <taxon>Solanales</taxon>
        <taxon>Solanaceae</taxon>
        <taxon>Solanoideae</taxon>
        <taxon>Solaneae</taxon>
        <taxon>Solanum</taxon>
    </lineage>
</organism>
<keyword evidence="8" id="KW-1185">Reference proteome</keyword>
<feature type="compositionally biased region" description="Low complexity" evidence="5">
    <location>
        <begin position="745"/>
        <end position="758"/>
    </location>
</feature>
<accession>A0ABQ7WNA5</accession>
<name>A0ABQ7WNA5_SOLTU</name>
<feature type="compositionally biased region" description="Acidic residues" evidence="5">
    <location>
        <begin position="150"/>
        <end position="160"/>
    </location>
</feature>
<proteinExistence type="predicted"/>
<keyword evidence="3" id="KW-0862">Zinc</keyword>
<feature type="compositionally biased region" description="Basic and acidic residues" evidence="5">
    <location>
        <begin position="772"/>
        <end position="781"/>
    </location>
</feature>
<dbReference type="EMBL" id="JAIVGD010000001">
    <property type="protein sequence ID" value="KAH0782179.1"/>
    <property type="molecule type" value="Genomic_DNA"/>
</dbReference>
<dbReference type="InterPro" id="IPR006564">
    <property type="entry name" value="Znf_PMZ"/>
</dbReference>
<dbReference type="Pfam" id="PF03108">
    <property type="entry name" value="DBD_Tnp_Mut"/>
    <property type="match status" value="1"/>
</dbReference>
<dbReference type="PANTHER" id="PTHR31973">
    <property type="entry name" value="POLYPROTEIN, PUTATIVE-RELATED"/>
    <property type="match status" value="1"/>
</dbReference>
<keyword evidence="1" id="KW-0479">Metal-binding</keyword>
<feature type="region of interest" description="Disordered" evidence="5">
    <location>
        <begin position="147"/>
        <end position="168"/>
    </location>
</feature>
<evidence type="ECO:0000256" key="3">
    <source>
        <dbReference type="ARBA" id="ARBA00022833"/>
    </source>
</evidence>
<dbReference type="SMART" id="SM00575">
    <property type="entry name" value="ZnF_PMZ"/>
    <property type="match status" value="1"/>
</dbReference>
<sequence length="898" mass="103547">MVDKVDLLFYYGGRWVLTPTVIYIKKLTHVWKEYDPDLLSYIDICEEFHEKLGFSKVQQLLLKGPSGKYYLIEGDSGIRTIQTALSVRSGVLELFAVDEGDDVVPAIDISHNNEPYLVTIDAATEGKTSEEENDENEPYLVTLDAATEGESSEEENDENEPYPSDYNSEELESFRLEKKREVNDQLDNFKELEKGMSFKNLEEAKRVVSYYSIARKVALRVDKSDSVRVRYKCIVGCPFVCLISDVKKGQGFEIKTLQTKHTCPETFKNIRATQQALAHYFKKRVQNDPKCKVNEMRKIVDDNFRLNISYSKMKRVKRLVLEKLDGSYVDDFNKVEGYAQELRDSNPGFEKWLESWSEAIYRVRWHLFKREVQGNFIGCTWTRFNEAFLSTCLGSDGEGLTLMSDMQKGLIGAVGDLLPKAQHRWCARHIEANWSRSWSGVQMKKMFWWSTWSTYEEEFNDQLKSMGSVSKQAAKDLLWYPPQHWCRAFFDTVCKNHSCENNFTESFNQWILEARAKPIIKMLEDIRIKIIYVMLKQLEEEGKRWTEKYCPYSMDLHLDFRMIAQGCQVVANGDLGYEVAEGIDRHVVNLATKKCTCRTWDLTGIPCPHAIKALEHDRLEPMNEMHWWYSKEAYLFVYQPKIQLVRGEKFWKIDPSQAMQPPQIHKLVGRPKLKRVREKDEARKREGLWSKSRKGLQMTCGNCSVVGHNRRRCPLLQKGRQVLPAPQPSEENESVFMPTPGFVASSSRQTSQQSSQVSNEASVPSKSKRKNVSKDKVDAIPKRSKNSGKEIVIAPSIATVDEDEVDDGIESEDEDIVFAPRMISEEKTRLQMKKLQQQPIGSRRISFRGDENGASILINLPYSPKKLTWKGKACVTSNQLTKDKEKKIGKLKAKRGKH</sequence>
<dbReference type="PANTHER" id="PTHR31973:SF189">
    <property type="entry name" value="TRANSPOSASE, MUDR, PLANT, MULE TRANSPOSASE DOMAIN PROTEIN-RELATED"/>
    <property type="match status" value="1"/>
</dbReference>